<dbReference type="EMBL" id="CAKLBY020000306">
    <property type="protein sequence ID" value="CAK7944142.1"/>
    <property type="molecule type" value="Genomic_DNA"/>
</dbReference>
<dbReference type="Proteomes" id="UP001162060">
    <property type="component" value="Unassembled WGS sequence"/>
</dbReference>
<dbReference type="AlphaFoldDB" id="A0AAV1VCQ8"/>
<name>A0AAV1VCQ8_9STRA</name>
<proteinExistence type="predicted"/>
<evidence type="ECO:0000313" key="2">
    <source>
        <dbReference type="Proteomes" id="UP001162060"/>
    </source>
</evidence>
<accession>A0AAV1VCQ8</accession>
<protein>
    <submittedName>
        <fullName evidence="1">Uncharacterized protein</fullName>
    </submittedName>
</protein>
<comment type="caution">
    <text evidence="1">The sequence shown here is derived from an EMBL/GenBank/DDBJ whole genome shotgun (WGS) entry which is preliminary data.</text>
</comment>
<gene>
    <name evidence="1" type="ORF">PM001_LOCUS29292</name>
</gene>
<reference evidence="1" key="1">
    <citation type="submission" date="2024-01" db="EMBL/GenBank/DDBJ databases">
        <authorList>
            <person name="Webb A."/>
        </authorList>
    </citation>
    <scope>NUCLEOTIDE SEQUENCE</scope>
    <source>
        <strain evidence="1">Pm1</strain>
    </source>
</reference>
<evidence type="ECO:0000313" key="1">
    <source>
        <dbReference type="EMBL" id="CAK7944142.1"/>
    </source>
</evidence>
<organism evidence="1 2">
    <name type="scientific">Peronospora matthiolae</name>
    <dbReference type="NCBI Taxonomy" id="2874970"/>
    <lineage>
        <taxon>Eukaryota</taxon>
        <taxon>Sar</taxon>
        <taxon>Stramenopiles</taxon>
        <taxon>Oomycota</taxon>
        <taxon>Peronosporomycetes</taxon>
        <taxon>Peronosporales</taxon>
        <taxon>Peronosporaceae</taxon>
        <taxon>Peronospora</taxon>
    </lineage>
</organism>
<sequence>MSKNLILVPQINKHGKFQVVFDGSKMYVTRKNSQQVMPTADLVDGLYWIRTTQRLANVATKRNSCAGLHA</sequence>